<evidence type="ECO:0000256" key="3">
    <source>
        <dbReference type="ARBA" id="ARBA00015522"/>
    </source>
</evidence>
<keyword evidence="4" id="KW-0539">Nucleus</keyword>
<evidence type="ECO:0000256" key="1">
    <source>
        <dbReference type="ARBA" id="ARBA00004604"/>
    </source>
</evidence>
<accession>A0A834M1B3</accession>
<reference evidence="5" key="1">
    <citation type="submission" date="2020-08" db="EMBL/GenBank/DDBJ databases">
        <title>Genome sequencing and assembly of the red palm weevil Rhynchophorus ferrugineus.</title>
        <authorList>
            <person name="Dias G.B."/>
            <person name="Bergman C.M."/>
            <person name="Manee M."/>
        </authorList>
    </citation>
    <scope>NUCLEOTIDE SEQUENCE</scope>
    <source>
        <strain evidence="5">AA-2017</strain>
        <tissue evidence="5">Whole larva</tissue>
    </source>
</reference>
<evidence type="ECO:0000256" key="2">
    <source>
        <dbReference type="ARBA" id="ARBA00008479"/>
    </source>
</evidence>
<proteinExistence type="inferred from homology"/>
<evidence type="ECO:0000313" key="6">
    <source>
        <dbReference type="Proteomes" id="UP000625711"/>
    </source>
</evidence>
<dbReference type="PANTHER" id="PTHR13243">
    <property type="entry name" value="HSPC111 PROTEIN-RELATED"/>
    <property type="match status" value="1"/>
</dbReference>
<comment type="caution">
    <text evidence="5">The sequence shown here is derived from an EMBL/GenBank/DDBJ whole genome shotgun (WGS) entry which is preliminary data.</text>
</comment>
<sequence>MTKLRKQRRRKVYRHNVNRKRMRNKIYSLGSIGCKEVKNAWDQKKSIQANMTDMGLSYDPNLTIGIPKRKKQLKEALGVENNEWDIEDIEKTNIKSKNYVAEKLEADAKAPREKMFRLPKGQVEWITYLMKKYNKDYKAMARDKKNYYQETWKQLRQKIRTFKKIPEQYNKYLEENGLQPDNWGQSDMSDDEI</sequence>
<dbReference type="OrthoDB" id="285729at2759"/>
<name>A0A834M1B3_RHYFE</name>
<dbReference type="InterPro" id="IPR019002">
    <property type="entry name" value="Ribosome_biogenesis_Nop16"/>
</dbReference>
<dbReference type="Pfam" id="PF09420">
    <property type="entry name" value="Nop16"/>
    <property type="match status" value="1"/>
</dbReference>
<evidence type="ECO:0000256" key="4">
    <source>
        <dbReference type="ARBA" id="ARBA00023242"/>
    </source>
</evidence>
<keyword evidence="6" id="KW-1185">Reference proteome</keyword>
<dbReference type="EMBL" id="JAACXV010018697">
    <property type="protein sequence ID" value="KAF7263956.1"/>
    <property type="molecule type" value="Genomic_DNA"/>
</dbReference>
<organism evidence="5 6">
    <name type="scientific">Rhynchophorus ferrugineus</name>
    <name type="common">Red palm weevil</name>
    <name type="synonym">Curculio ferrugineus</name>
    <dbReference type="NCBI Taxonomy" id="354439"/>
    <lineage>
        <taxon>Eukaryota</taxon>
        <taxon>Metazoa</taxon>
        <taxon>Ecdysozoa</taxon>
        <taxon>Arthropoda</taxon>
        <taxon>Hexapoda</taxon>
        <taxon>Insecta</taxon>
        <taxon>Pterygota</taxon>
        <taxon>Neoptera</taxon>
        <taxon>Endopterygota</taxon>
        <taxon>Coleoptera</taxon>
        <taxon>Polyphaga</taxon>
        <taxon>Cucujiformia</taxon>
        <taxon>Curculionidae</taxon>
        <taxon>Dryophthorinae</taxon>
        <taxon>Rhynchophorus</taxon>
    </lineage>
</organism>
<dbReference type="AlphaFoldDB" id="A0A834M1B3"/>
<dbReference type="GO" id="GO:0005730">
    <property type="term" value="C:nucleolus"/>
    <property type="evidence" value="ECO:0007669"/>
    <property type="project" value="UniProtKB-SubCell"/>
</dbReference>
<evidence type="ECO:0000313" key="5">
    <source>
        <dbReference type="EMBL" id="KAF7263956.1"/>
    </source>
</evidence>
<dbReference type="GO" id="GO:0042273">
    <property type="term" value="P:ribosomal large subunit biogenesis"/>
    <property type="evidence" value="ECO:0007669"/>
    <property type="project" value="TreeGrafter"/>
</dbReference>
<gene>
    <name evidence="5" type="ORF">GWI33_000822</name>
</gene>
<protein>
    <recommendedName>
        <fullName evidence="3">Nucleolar protein 16</fullName>
    </recommendedName>
</protein>
<comment type="similarity">
    <text evidence="2">Belongs to the NOP16 family.</text>
</comment>
<dbReference type="PANTHER" id="PTHR13243:SF1">
    <property type="entry name" value="NUCLEOLAR PROTEIN 16"/>
    <property type="match status" value="1"/>
</dbReference>
<comment type="subcellular location">
    <subcellularLocation>
        <location evidence="1">Nucleus</location>
        <location evidence="1">Nucleolus</location>
    </subcellularLocation>
</comment>
<dbReference type="Proteomes" id="UP000625711">
    <property type="component" value="Unassembled WGS sequence"/>
</dbReference>